<gene>
    <name evidence="2" type="ORF">RFULGI_LOCUS19023</name>
</gene>
<evidence type="ECO:0000313" key="3">
    <source>
        <dbReference type="Proteomes" id="UP000789396"/>
    </source>
</evidence>
<keyword evidence="3" id="KW-1185">Reference proteome</keyword>
<reference evidence="2" key="1">
    <citation type="submission" date="2021-06" db="EMBL/GenBank/DDBJ databases">
        <authorList>
            <person name="Kallberg Y."/>
            <person name="Tangrot J."/>
            <person name="Rosling A."/>
        </authorList>
    </citation>
    <scope>NUCLEOTIDE SEQUENCE</scope>
    <source>
        <strain evidence="2">IN212</strain>
    </source>
</reference>
<feature type="non-terminal residue" evidence="2">
    <location>
        <position position="118"/>
    </location>
</feature>
<accession>A0A9N9K822</accession>
<dbReference type="AlphaFoldDB" id="A0A9N9K822"/>
<evidence type="ECO:0000313" key="2">
    <source>
        <dbReference type="EMBL" id="CAG8813645.1"/>
    </source>
</evidence>
<evidence type="ECO:0000256" key="1">
    <source>
        <dbReference type="SAM" id="Coils"/>
    </source>
</evidence>
<dbReference type="EMBL" id="CAJVPZ010088753">
    <property type="protein sequence ID" value="CAG8813645.1"/>
    <property type="molecule type" value="Genomic_DNA"/>
</dbReference>
<dbReference type="Proteomes" id="UP000789396">
    <property type="component" value="Unassembled WGS sequence"/>
</dbReference>
<dbReference type="Gene3D" id="1.20.5.170">
    <property type="match status" value="1"/>
</dbReference>
<comment type="caution">
    <text evidence="2">The sequence shown here is derived from an EMBL/GenBank/DDBJ whole genome shotgun (WGS) entry which is preliminary data.</text>
</comment>
<sequence>QKIAELEDLVHELEGSQRTLSLEKDDATRQKNILENKSDALTEALESSDKRVVELTNELEQLGNEVKRLMANNLLGERIEEREEMLSRQLEDLKQELQVSRKAEFAAESKVKKLQAKY</sequence>
<feature type="coiled-coil region" evidence="1">
    <location>
        <begin position="3"/>
        <end position="103"/>
    </location>
</feature>
<protein>
    <submittedName>
        <fullName evidence="2">6992_t:CDS:1</fullName>
    </submittedName>
</protein>
<dbReference type="SUPFAM" id="SSF57997">
    <property type="entry name" value="Tropomyosin"/>
    <property type="match status" value="1"/>
</dbReference>
<proteinExistence type="predicted"/>
<dbReference type="OrthoDB" id="4088568at2759"/>
<name>A0A9N9K822_9GLOM</name>
<feature type="non-terminal residue" evidence="2">
    <location>
        <position position="1"/>
    </location>
</feature>
<keyword evidence="1" id="KW-0175">Coiled coil</keyword>
<organism evidence="2 3">
    <name type="scientific">Racocetra fulgida</name>
    <dbReference type="NCBI Taxonomy" id="60492"/>
    <lineage>
        <taxon>Eukaryota</taxon>
        <taxon>Fungi</taxon>
        <taxon>Fungi incertae sedis</taxon>
        <taxon>Mucoromycota</taxon>
        <taxon>Glomeromycotina</taxon>
        <taxon>Glomeromycetes</taxon>
        <taxon>Diversisporales</taxon>
        <taxon>Gigasporaceae</taxon>
        <taxon>Racocetra</taxon>
    </lineage>
</organism>